<keyword evidence="5" id="KW-1185">Reference proteome</keyword>
<dbReference type="Pfam" id="PF00626">
    <property type="entry name" value="Gelsolin"/>
    <property type="match status" value="3"/>
</dbReference>
<dbReference type="InterPro" id="IPR029006">
    <property type="entry name" value="ADF-H/Gelsolin-like_dom_sf"/>
</dbReference>
<evidence type="ECO:0000256" key="1">
    <source>
        <dbReference type="ARBA" id="ARBA00022737"/>
    </source>
</evidence>
<evidence type="ECO:0000313" key="4">
    <source>
        <dbReference type="EMBL" id="RKO99710.1"/>
    </source>
</evidence>
<evidence type="ECO:0000313" key="5">
    <source>
        <dbReference type="Proteomes" id="UP000274922"/>
    </source>
</evidence>
<dbReference type="PANTHER" id="PTHR11977:SF51">
    <property type="entry name" value="PROTEIN FLIGHTLESS-1 HOMOLOG"/>
    <property type="match status" value="1"/>
</dbReference>
<reference evidence="5" key="1">
    <citation type="journal article" date="2018" name="Nat. Microbiol.">
        <title>Leveraging single-cell genomics to expand the fungal tree of life.</title>
        <authorList>
            <person name="Ahrendt S.R."/>
            <person name="Quandt C.A."/>
            <person name="Ciobanu D."/>
            <person name="Clum A."/>
            <person name="Salamov A."/>
            <person name="Andreopoulos B."/>
            <person name="Cheng J.F."/>
            <person name="Woyke T."/>
            <person name="Pelin A."/>
            <person name="Henrissat B."/>
            <person name="Reynolds N.K."/>
            <person name="Benny G.L."/>
            <person name="Smith M.E."/>
            <person name="James T.Y."/>
            <person name="Grigoriev I.V."/>
        </authorList>
    </citation>
    <scope>NUCLEOTIDE SEQUENCE [LARGE SCALE GENOMIC DNA]</scope>
    <source>
        <strain evidence="5">ATCC 52028</strain>
    </source>
</reference>
<accession>A0A4P9X3V6</accession>
<dbReference type="SUPFAM" id="SSF55753">
    <property type="entry name" value="Actin depolymerizing proteins"/>
    <property type="match status" value="3"/>
</dbReference>
<protein>
    <recommendedName>
        <fullName evidence="3">Gelsolin-like domain-containing protein</fullName>
    </recommendedName>
</protein>
<dbReference type="GO" id="GO:0005546">
    <property type="term" value="F:phosphatidylinositol-4,5-bisphosphate binding"/>
    <property type="evidence" value="ECO:0007669"/>
    <property type="project" value="TreeGrafter"/>
</dbReference>
<dbReference type="GO" id="GO:0008154">
    <property type="term" value="P:actin polymerization or depolymerization"/>
    <property type="evidence" value="ECO:0007669"/>
    <property type="project" value="TreeGrafter"/>
</dbReference>
<dbReference type="GO" id="GO:0051015">
    <property type="term" value="F:actin filament binding"/>
    <property type="evidence" value="ECO:0007669"/>
    <property type="project" value="InterPro"/>
</dbReference>
<dbReference type="GO" id="GO:0051014">
    <property type="term" value="P:actin filament severing"/>
    <property type="evidence" value="ECO:0007669"/>
    <property type="project" value="TreeGrafter"/>
</dbReference>
<name>A0A4P9X3V6_9FUNG</name>
<dbReference type="PANTHER" id="PTHR11977">
    <property type="entry name" value="VILLIN"/>
    <property type="match status" value="1"/>
</dbReference>
<dbReference type="InterPro" id="IPR007123">
    <property type="entry name" value="Gelsolin-like_dom"/>
</dbReference>
<feature type="region of interest" description="Disordered" evidence="2">
    <location>
        <begin position="1"/>
        <end position="38"/>
    </location>
</feature>
<dbReference type="GO" id="GO:0015629">
    <property type="term" value="C:actin cytoskeleton"/>
    <property type="evidence" value="ECO:0007669"/>
    <property type="project" value="TreeGrafter"/>
</dbReference>
<feature type="domain" description="Gelsolin-like" evidence="3">
    <location>
        <begin position="215"/>
        <end position="283"/>
    </location>
</feature>
<dbReference type="InterPro" id="IPR007122">
    <property type="entry name" value="Villin/Gelsolin"/>
</dbReference>
<proteinExistence type="predicted"/>
<feature type="non-terminal residue" evidence="4">
    <location>
        <position position="432"/>
    </location>
</feature>
<feature type="compositionally biased region" description="Acidic residues" evidence="2">
    <location>
        <begin position="301"/>
        <end position="310"/>
    </location>
</feature>
<dbReference type="Gene3D" id="3.40.20.10">
    <property type="entry name" value="Severin"/>
    <property type="match status" value="3"/>
</dbReference>
<sequence length="432" mass="48712">MGPPPRLSELEAPASSSNLCSTSTTTGSPAQLAPGGPKIGHWTQNLTSQSSSLDYSDYFHDALRDRCGVWLFRIDALKPMAVSARDAVHYGKFCVGDCYIVLHTYRKADTADSDDGDAARQHELYIWIGSESELDKRFCCAMYAVGLRNWLRLDCRVERETEGDESDEFLALFPDFAYLDASQAAESGLFITAAKRYPRRLYQLDGKRQIFFRLVEPDARSLASSHVYLYDVGMAIFIWQGRDASLSHRRQARMLGERLNKLERVGRASLEVLDEGHESASLMERLPNWSLRPAVAPVAEQVEDEAEPTETETIPAEQAETTDPTARLLADLAAQPVLYRASLSLADDLETHLVGRGTLLRAQLQSDQTYVLDGGTELFIWLGKRAEPERRLAAQELLARLVERTPRPPWVGLHKLVEHCESEFFKWKFKDW</sequence>
<keyword evidence="1" id="KW-0677">Repeat</keyword>
<feature type="domain" description="Gelsolin-like" evidence="3">
    <location>
        <begin position="90"/>
        <end position="170"/>
    </location>
</feature>
<dbReference type="GO" id="GO:0051016">
    <property type="term" value="P:barbed-end actin filament capping"/>
    <property type="evidence" value="ECO:0007669"/>
    <property type="project" value="TreeGrafter"/>
</dbReference>
<dbReference type="STRING" id="1555241.A0A4P9X3V6"/>
<dbReference type="GO" id="GO:0005634">
    <property type="term" value="C:nucleus"/>
    <property type="evidence" value="ECO:0007669"/>
    <property type="project" value="TreeGrafter"/>
</dbReference>
<gene>
    <name evidence="4" type="ORF">CXG81DRAFT_14153</name>
</gene>
<feature type="compositionally biased region" description="Low complexity" evidence="2">
    <location>
        <begin position="311"/>
        <end position="322"/>
    </location>
</feature>
<dbReference type="EMBL" id="ML014263">
    <property type="protein sequence ID" value="RKO99710.1"/>
    <property type="molecule type" value="Genomic_DNA"/>
</dbReference>
<dbReference type="SMART" id="SM00262">
    <property type="entry name" value="GEL"/>
    <property type="match status" value="3"/>
</dbReference>
<dbReference type="OrthoDB" id="6375767at2759"/>
<dbReference type="Proteomes" id="UP000274922">
    <property type="component" value="Unassembled WGS sequence"/>
</dbReference>
<evidence type="ECO:0000256" key="2">
    <source>
        <dbReference type="SAM" id="MobiDB-lite"/>
    </source>
</evidence>
<evidence type="ECO:0000259" key="3">
    <source>
        <dbReference type="Pfam" id="PF00626"/>
    </source>
</evidence>
<feature type="domain" description="Gelsolin-like" evidence="3">
    <location>
        <begin position="361"/>
        <end position="409"/>
    </location>
</feature>
<organism evidence="4 5">
    <name type="scientific">Caulochytrium protostelioides</name>
    <dbReference type="NCBI Taxonomy" id="1555241"/>
    <lineage>
        <taxon>Eukaryota</taxon>
        <taxon>Fungi</taxon>
        <taxon>Fungi incertae sedis</taxon>
        <taxon>Chytridiomycota</taxon>
        <taxon>Chytridiomycota incertae sedis</taxon>
        <taxon>Chytridiomycetes</taxon>
        <taxon>Caulochytriales</taxon>
        <taxon>Caulochytriaceae</taxon>
        <taxon>Caulochytrium</taxon>
    </lineage>
</organism>
<feature type="region of interest" description="Disordered" evidence="2">
    <location>
        <begin position="301"/>
        <end position="322"/>
    </location>
</feature>
<dbReference type="GO" id="GO:0005737">
    <property type="term" value="C:cytoplasm"/>
    <property type="evidence" value="ECO:0007669"/>
    <property type="project" value="TreeGrafter"/>
</dbReference>
<dbReference type="AlphaFoldDB" id="A0A4P9X3V6"/>
<feature type="compositionally biased region" description="Low complexity" evidence="2">
    <location>
        <begin position="15"/>
        <end position="28"/>
    </location>
</feature>